<dbReference type="FunFam" id="2.160.10.10:FF:000014">
    <property type="entry name" value="dynactin subunit 5"/>
    <property type="match status" value="1"/>
</dbReference>
<dbReference type="EnsemblMetazoa" id="SMAR004556-RA">
    <property type="protein sequence ID" value="SMAR004556-PA"/>
    <property type="gene ID" value="SMAR004556"/>
</dbReference>
<dbReference type="Pfam" id="PF21711">
    <property type="entry name" value="DCTN5"/>
    <property type="match status" value="1"/>
</dbReference>
<dbReference type="InterPro" id="IPR011004">
    <property type="entry name" value="Trimer_LpxA-like_sf"/>
</dbReference>
<dbReference type="PANTHER" id="PTHR46126">
    <property type="entry name" value="DYNACTIN SUBUNIT 5"/>
    <property type="match status" value="1"/>
</dbReference>
<evidence type="ECO:0000313" key="7">
    <source>
        <dbReference type="Proteomes" id="UP000014500"/>
    </source>
</evidence>
<dbReference type="GO" id="GO:0005869">
    <property type="term" value="C:dynactin complex"/>
    <property type="evidence" value="ECO:0007669"/>
    <property type="project" value="TreeGrafter"/>
</dbReference>
<dbReference type="OMA" id="GCFSGEL"/>
<evidence type="ECO:0000256" key="3">
    <source>
        <dbReference type="ARBA" id="ARBA00023212"/>
    </source>
</evidence>
<comment type="similarity">
    <text evidence="4">Belongs to the dynactin subunits 5/6 family. Dynactin subunit 5 subfamily.</text>
</comment>
<evidence type="ECO:0000256" key="5">
    <source>
        <dbReference type="ARBA" id="ARBA00034865"/>
    </source>
</evidence>
<dbReference type="InterPro" id="IPR047125">
    <property type="entry name" value="DCTN5"/>
</dbReference>
<dbReference type="Proteomes" id="UP000014500">
    <property type="component" value="Unassembled WGS sequence"/>
</dbReference>
<accession>T1ITU8</accession>
<proteinExistence type="inferred from homology"/>
<dbReference type="Gene3D" id="2.160.10.10">
    <property type="entry name" value="Hexapeptide repeat proteins"/>
    <property type="match status" value="1"/>
</dbReference>
<reference evidence="7" key="1">
    <citation type="submission" date="2011-05" db="EMBL/GenBank/DDBJ databases">
        <authorList>
            <person name="Richards S.R."/>
            <person name="Qu J."/>
            <person name="Jiang H."/>
            <person name="Jhangiani S.N."/>
            <person name="Agravi P."/>
            <person name="Goodspeed R."/>
            <person name="Gross S."/>
            <person name="Mandapat C."/>
            <person name="Jackson L."/>
            <person name="Mathew T."/>
            <person name="Pu L."/>
            <person name="Thornton R."/>
            <person name="Saada N."/>
            <person name="Wilczek-Boney K.B."/>
            <person name="Lee S."/>
            <person name="Kovar C."/>
            <person name="Wu Y."/>
            <person name="Scherer S.E."/>
            <person name="Worley K.C."/>
            <person name="Muzny D.M."/>
            <person name="Gibbs R."/>
        </authorList>
    </citation>
    <scope>NUCLEOTIDE SEQUENCE</scope>
    <source>
        <strain evidence="7">Brora</strain>
    </source>
</reference>
<dbReference type="STRING" id="126957.T1ITU8"/>
<dbReference type="PhylomeDB" id="T1ITU8"/>
<keyword evidence="7" id="KW-1185">Reference proteome</keyword>
<dbReference type="EMBL" id="JH431501">
    <property type="status" value="NOT_ANNOTATED_CDS"/>
    <property type="molecule type" value="Genomic_DNA"/>
</dbReference>
<evidence type="ECO:0000313" key="6">
    <source>
        <dbReference type="EnsemblMetazoa" id="SMAR004556-PA"/>
    </source>
</evidence>
<dbReference type="CDD" id="cd03359">
    <property type="entry name" value="LbH_Dynactin_5"/>
    <property type="match status" value="1"/>
</dbReference>
<keyword evidence="2" id="KW-0963">Cytoplasm</keyword>
<dbReference type="SUPFAM" id="SSF51161">
    <property type="entry name" value="Trimeric LpxA-like enzymes"/>
    <property type="match status" value="1"/>
</dbReference>
<reference evidence="6" key="2">
    <citation type="submission" date="2015-02" db="UniProtKB">
        <authorList>
            <consortium name="EnsemblMetazoa"/>
        </authorList>
    </citation>
    <scope>IDENTIFICATION</scope>
</reference>
<evidence type="ECO:0000256" key="1">
    <source>
        <dbReference type="ARBA" id="ARBA00004245"/>
    </source>
</evidence>
<dbReference type="PANTHER" id="PTHR46126:SF1">
    <property type="entry name" value="DYNACTIN SUBUNIT 5"/>
    <property type="match status" value="1"/>
</dbReference>
<protein>
    <recommendedName>
        <fullName evidence="5">Dynactin subunit 5</fullName>
    </recommendedName>
</protein>
<keyword evidence="3" id="KW-0206">Cytoskeleton</keyword>
<evidence type="ECO:0000256" key="2">
    <source>
        <dbReference type="ARBA" id="ARBA00022490"/>
    </source>
</evidence>
<sequence length="181" mass="19931">MELGTIRYSKADYIETAAGNKVSRKSVLYGSQNIVVNGKTIIHSDCIVRGDLADVKIGRYCVISKGTVIRPPFKELSNCGKFIPLYIDDHVFIDEDSVVNAALIGSYVHIGMNCVIGRHCILKDCCKIDDNTVLPVETIVPPFAIYSGSPGMCAGELPECTQDIMIDYTKSYYENFIPLPV</sequence>
<organism evidence="6 7">
    <name type="scientific">Strigamia maritima</name>
    <name type="common">European centipede</name>
    <name type="synonym">Geophilus maritimus</name>
    <dbReference type="NCBI Taxonomy" id="126957"/>
    <lineage>
        <taxon>Eukaryota</taxon>
        <taxon>Metazoa</taxon>
        <taxon>Ecdysozoa</taxon>
        <taxon>Arthropoda</taxon>
        <taxon>Myriapoda</taxon>
        <taxon>Chilopoda</taxon>
        <taxon>Pleurostigmophora</taxon>
        <taxon>Geophilomorpha</taxon>
        <taxon>Linotaeniidae</taxon>
        <taxon>Strigamia</taxon>
    </lineage>
</organism>
<evidence type="ECO:0000256" key="4">
    <source>
        <dbReference type="ARBA" id="ARBA00034706"/>
    </source>
</evidence>
<dbReference type="HOGENOM" id="CLU_088622_2_0_1"/>
<name>T1ITU8_STRMM</name>
<dbReference type="eggNOG" id="KOG3121">
    <property type="taxonomic scope" value="Eukaryota"/>
</dbReference>
<comment type="subcellular location">
    <subcellularLocation>
        <location evidence="1">Cytoplasm</location>
        <location evidence="1">Cytoskeleton</location>
    </subcellularLocation>
</comment>
<dbReference type="AlphaFoldDB" id="T1ITU8"/>